<dbReference type="Proteomes" id="UP000244005">
    <property type="component" value="Unassembled WGS sequence"/>
</dbReference>
<evidence type="ECO:0000313" key="2">
    <source>
        <dbReference type="EMBL" id="PTQ29882.1"/>
    </source>
</evidence>
<dbReference type="Gramene" id="Mp5g03580.1">
    <property type="protein sequence ID" value="Mp5g03580.1.cds1"/>
    <property type="gene ID" value="Mp5g03580"/>
</dbReference>
<evidence type="ECO:0000256" key="1">
    <source>
        <dbReference type="SAM" id="MobiDB-lite"/>
    </source>
</evidence>
<keyword evidence="3" id="KW-1185">Reference proteome</keyword>
<reference evidence="3" key="1">
    <citation type="journal article" date="2017" name="Cell">
        <title>Insights into land plant evolution garnered from the Marchantia polymorpha genome.</title>
        <authorList>
            <person name="Bowman J.L."/>
            <person name="Kohchi T."/>
            <person name="Yamato K.T."/>
            <person name="Jenkins J."/>
            <person name="Shu S."/>
            <person name="Ishizaki K."/>
            <person name="Yamaoka S."/>
            <person name="Nishihama R."/>
            <person name="Nakamura Y."/>
            <person name="Berger F."/>
            <person name="Adam C."/>
            <person name="Aki S.S."/>
            <person name="Althoff F."/>
            <person name="Araki T."/>
            <person name="Arteaga-Vazquez M.A."/>
            <person name="Balasubrmanian S."/>
            <person name="Barry K."/>
            <person name="Bauer D."/>
            <person name="Boehm C.R."/>
            <person name="Briginshaw L."/>
            <person name="Caballero-Perez J."/>
            <person name="Catarino B."/>
            <person name="Chen F."/>
            <person name="Chiyoda S."/>
            <person name="Chovatia M."/>
            <person name="Davies K.M."/>
            <person name="Delmans M."/>
            <person name="Demura T."/>
            <person name="Dierschke T."/>
            <person name="Dolan L."/>
            <person name="Dorantes-Acosta A.E."/>
            <person name="Eklund D.M."/>
            <person name="Florent S.N."/>
            <person name="Flores-Sandoval E."/>
            <person name="Fujiyama A."/>
            <person name="Fukuzawa H."/>
            <person name="Galik B."/>
            <person name="Grimanelli D."/>
            <person name="Grimwood J."/>
            <person name="Grossniklaus U."/>
            <person name="Hamada T."/>
            <person name="Haseloff J."/>
            <person name="Hetherington A.J."/>
            <person name="Higo A."/>
            <person name="Hirakawa Y."/>
            <person name="Hundley H.N."/>
            <person name="Ikeda Y."/>
            <person name="Inoue K."/>
            <person name="Inoue S.I."/>
            <person name="Ishida S."/>
            <person name="Jia Q."/>
            <person name="Kakita M."/>
            <person name="Kanazawa T."/>
            <person name="Kawai Y."/>
            <person name="Kawashima T."/>
            <person name="Kennedy M."/>
            <person name="Kinose K."/>
            <person name="Kinoshita T."/>
            <person name="Kohara Y."/>
            <person name="Koide E."/>
            <person name="Komatsu K."/>
            <person name="Kopischke S."/>
            <person name="Kubo M."/>
            <person name="Kyozuka J."/>
            <person name="Lagercrantz U."/>
            <person name="Lin S.S."/>
            <person name="Lindquist E."/>
            <person name="Lipzen A.M."/>
            <person name="Lu C.W."/>
            <person name="De Luna E."/>
            <person name="Martienssen R.A."/>
            <person name="Minamino N."/>
            <person name="Mizutani M."/>
            <person name="Mizutani M."/>
            <person name="Mochizuki N."/>
            <person name="Monte I."/>
            <person name="Mosher R."/>
            <person name="Nagasaki H."/>
            <person name="Nakagami H."/>
            <person name="Naramoto S."/>
            <person name="Nishitani K."/>
            <person name="Ohtani M."/>
            <person name="Okamoto T."/>
            <person name="Okumura M."/>
            <person name="Phillips J."/>
            <person name="Pollak B."/>
            <person name="Reinders A."/>
            <person name="Rovekamp M."/>
            <person name="Sano R."/>
            <person name="Sawa S."/>
            <person name="Schmid M.W."/>
            <person name="Shirakawa M."/>
            <person name="Solano R."/>
            <person name="Spunde A."/>
            <person name="Suetsugu N."/>
            <person name="Sugano S."/>
            <person name="Sugiyama A."/>
            <person name="Sun R."/>
            <person name="Suzuki Y."/>
            <person name="Takenaka M."/>
            <person name="Takezawa D."/>
            <person name="Tomogane H."/>
            <person name="Tsuzuki M."/>
            <person name="Ueda T."/>
            <person name="Umeda M."/>
            <person name="Ward J.M."/>
            <person name="Watanabe Y."/>
            <person name="Yazaki K."/>
            <person name="Yokoyama R."/>
            <person name="Yoshitake Y."/>
            <person name="Yotsui I."/>
            <person name="Zachgo S."/>
            <person name="Schmutz J."/>
        </authorList>
    </citation>
    <scope>NUCLEOTIDE SEQUENCE [LARGE SCALE GENOMIC DNA]</scope>
    <source>
        <strain evidence="3">Tak-1</strain>
    </source>
</reference>
<evidence type="ECO:0000313" key="3">
    <source>
        <dbReference type="Proteomes" id="UP000244005"/>
    </source>
</evidence>
<proteinExistence type="predicted"/>
<dbReference type="AlphaFoldDB" id="A0A2R6W7T3"/>
<organism evidence="2 3">
    <name type="scientific">Marchantia polymorpha</name>
    <name type="common">Common liverwort</name>
    <name type="synonym">Marchantia aquatica</name>
    <dbReference type="NCBI Taxonomy" id="3197"/>
    <lineage>
        <taxon>Eukaryota</taxon>
        <taxon>Viridiplantae</taxon>
        <taxon>Streptophyta</taxon>
        <taxon>Embryophyta</taxon>
        <taxon>Marchantiophyta</taxon>
        <taxon>Marchantiopsida</taxon>
        <taxon>Marchantiidae</taxon>
        <taxon>Marchantiales</taxon>
        <taxon>Marchantiaceae</taxon>
        <taxon>Marchantia</taxon>
    </lineage>
</organism>
<protein>
    <submittedName>
        <fullName evidence="2">Uncharacterized protein</fullName>
    </submittedName>
</protein>
<feature type="region of interest" description="Disordered" evidence="1">
    <location>
        <begin position="1"/>
        <end position="25"/>
    </location>
</feature>
<sequence length="155" mass="16958">MAYPPSSIDSMPPPSIHQKASVGNPAARTCPATRSGCFCSASALVKSYGKRLFGGVMQDALGTEKQIRLSTRSPSLHASLHMHHGCARCRPLQAEMRCSTISYESVLLQQRPTASLSQQKLAPVSLMQHRVVCSDCYYGWVDRRMDGWMGGSNQI</sequence>
<feature type="compositionally biased region" description="Low complexity" evidence="1">
    <location>
        <begin position="1"/>
        <end position="10"/>
    </location>
</feature>
<name>A0A2R6W7T3_MARPO</name>
<accession>A0A2R6W7T3</accession>
<gene>
    <name evidence="2" type="ORF">MARPO_0133s0029</name>
</gene>
<dbReference type="EMBL" id="KZ772805">
    <property type="protein sequence ID" value="PTQ29882.1"/>
    <property type="molecule type" value="Genomic_DNA"/>
</dbReference>